<evidence type="ECO:0000256" key="4">
    <source>
        <dbReference type="ARBA" id="ARBA00022722"/>
    </source>
</evidence>
<evidence type="ECO:0000256" key="2">
    <source>
        <dbReference type="ARBA" id="ARBA00004123"/>
    </source>
</evidence>
<dbReference type="Proteomes" id="UP001162164">
    <property type="component" value="Unassembled WGS sequence"/>
</dbReference>
<dbReference type="PANTHER" id="PTHR22930:SF258">
    <property type="entry name" value="PROTEIN ALP1-LIKE ISOFORM X1"/>
    <property type="match status" value="1"/>
</dbReference>
<keyword evidence="4" id="KW-0540">Nuclease</keyword>
<feature type="domain" description="DDE Tnp4" evidence="8">
    <location>
        <begin position="57"/>
        <end position="195"/>
    </location>
</feature>
<keyword evidence="10" id="KW-1185">Reference proteome</keyword>
<comment type="cofactor">
    <cofactor evidence="1">
        <name>a divalent metal cation</name>
        <dbReference type="ChEBI" id="CHEBI:60240"/>
    </cofactor>
</comment>
<dbReference type="Pfam" id="PF13359">
    <property type="entry name" value="DDE_Tnp_4"/>
    <property type="match status" value="1"/>
</dbReference>
<evidence type="ECO:0000256" key="5">
    <source>
        <dbReference type="ARBA" id="ARBA00022723"/>
    </source>
</evidence>
<protein>
    <recommendedName>
        <fullName evidence="8">DDE Tnp4 domain-containing protein</fullName>
    </recommendedName>
</protein>
<evidence type="ECO:0000313" key="9">
    <source>
        <dbReference type="EMBL" id="KAJ8967904.1"/>
    </source>
</evidence>
<dbReference type="EMBL" id="JAPWTJ010002105">
    <property type="protein sequence ID" value="KAJ8967904.1"/>
    <property type="molecule type" value="Genomic_DNA"/>
</dbReference>
<keyword evidence="7" id="KW-0539">Nucleus</keyword>
<comment type="caution">
    <text evidence="9">The sequence shown here is derived from an EMBL/GenBank/DDBJ whole genome shotgun (WGS) entry which is preliminary data.</text>
</comment>
<accession>A0ABQ9IWT5</accession>
<dbReference type="PANTHER" id="PTHR22930">
    <property type="match status" value="1"/>
</dbReference>
<evidence type="ECO:0000313" key="10">
    <source>
        <dbReference type="Proteomes" id="UP001162164"/>
    </source>
</evidence>
<evidence type="ECO:0000256" key="7">
    <source>
        <dbReference type="ARBA" id="ARBA00023242"/>
    </source>
</evidence>
<evidence type="ECO:0000256" key="3">
    <source>
        <dbReference type="ARBA" id="ARBA00006958"/>
    </source>
</evidence>
<reference evidence="9" key="1">
    <citation type="journal article" date="2023" name="Insect Mol. Biol.">
        <title>Genome sequencing provides insights into the evolution of gene families encoding plant cell wall-degrading enzymes in longhorned beetles.</title>
        <authorList>
            <person name="Shin N.R."/>
            <person name="Okamura Y."/>
            <person name="Kirsch R."/>
            <person name="Pauchet Y."/>
        </authorList>
    </citation>
    <scope>NUCLEOTIDE SEQUENCE</scope>
    <source>
        <strain evidence="9">MMC_N1</strain>
    </source>
</reference>
<comment type="subcellular location">
    <subcellularLocation>
        <location evidence="2">Nucleus</location>
    </subcellularLocation>
</comment>
<evidence type="ECO:0000259" key="8">
    <source>
        <dbReference type="Pfam" id="PF13359"/>
    </source>
</evidence>
<proteinExistence type="inferred from homology"/>
<keyword evidence="6" id="KW-0378">Hydrolase</keyword>
<evidence type="ECO:0000256" key="6">
    <source>
        <dbReference type="ARBA" id="ARBA00022801"/>
    </source>
</evidence>
<comment type="similarity">
    <text evidence="3">Belongs to the HARBI1 family.</text>
</comment>
<evidence type="ECO:0000256" key="1">
    <source>
        <dbReference type="ARBA" id="ARBA00001968"/>
    </source>
</evidence>
<gene>
    <name evidence="9" type="ORF">NQ317_000584</name>
</gene>
<dbReference type="InterPro" id="IPR027806">
    <property type="entry name" value="HARBI1_dom"/>
</dbReference>
<organism evidence="9 10">
    <name type="scientific">Molorchus minor</name>
    <dbReference type="NCBI Taxonomy" id="1323400"/>
    <lineage>
        <taxon>Eukaryota</taxon>
        <taxon>Metazoa</taxon>
        <taxon>Ecdysozoa</taxon>
        <taxon>Arthropoda</taxon>
        <taxon>Hexapoda</taxon>
        <taxon>Insecta</taxon>
        <taxon>Pterygota</taxon>
        <taxon>Neoptera</taxon>
        <taxon>Endopterygota</taxon>
        <taxon>Coleoptera</taxon>
        <taxon>Polyphaga</taxon>
        <taxon>Cucujiformia</taxon>
        <taxon>Chrysomeloidea</taxon>
        <taxon>Cerambycidae</taxon>
        <taxon>Lamiinae</taxon>
        <taxon>Monochamini</taxon>
        <taxon>Molorchus</taxon>
    </lineage>
</organism>
<sequence length="268" mass="30689">MKLTDSDKYFNYLRMSSENFVSGDSMVTISYAFRIGTSTCEIGINIFLTTRAVTVLFFLALCDASYKFTLVDIGAEGRHSDGGIFRNSDIGKMLSSENNLHLPSPSFLEYGGDAINYYIAADEAFPLTLNIMRPYPGRYLAQDKRIFNYRLSRGRRVIENTFGILAARWRIYRKPIISSLSTADGIIKATVCLHNWLMIYESKIKSEYRHYCPSNFIDREKDDGAINEGDWRKETNGANLCHINRMGANMYGKNAFTMREQIKSYFFV</sequence>
<name>A0ABQ9IWT5_9CUCU</name>
<keyword evidence="5" id="KW-0479">Metal-binding</keyword>
<dbReference type="InterPro" id="IPR045249">
    <property type="entry name" value="HARBI1-like"/>
</dbReference>